<proteinExistence type="predicted"/>
<sequence length="250" mass="29030">MERKRSGMSSALLYLYEDEENQRLTMSGVHFSDFAAAVDLKRPLLISGSDFKQTKQSFRTMLHYIEAHEIEQFSQSTDVQRHPLTAIDIRSSHSLDVLTDVEIAELLFLMHMKRGTPLPFLDSIENELVYFSEHDGLHASVYLKDWSRVEQLISDLVQRKFRQHARSVASIALTAEIMIHIRHLLKEGVLIDFESAKRSVFSRNITIPVYVAGRYEDMNVLHEDFEAEKESILRRGSLVCRKKKWSFELD</sequence>
<dbReference type="GeneID" id="90837288"/>
<accession>A0ABU8EH05</accession>
<evidence type="ECO:0000313" key="2">
    <source>
        <dbReference type="Proteomes" id="UP001387110"/>
    </source>
</evidence>
<dbReference type="Proteomes" id="UP001387110">
    <property type="component" value="Unassembled WGS sequence"/>
</dbReference>
<dbReference type="EMBL" id="JBAWKY010000001">
    <property type="protein sequence ID" value="MEI4461501.1"/>
    <property type="molecule type" value="Genomic_DNA"/>
</dbReference>
<protein>
    <recommendedName>
        <fullName evidence="3">DUF3800 domain-containing protein</fullName>
    </recommendedName>
</protein>
<dbReference type="RefSeq" id="WP_235147585.1">
    <property type="nucleotide sequence ID" value="NZ_FMYN01000001.1"/>
</dbReference>
<name>A0ABU8EH05_9BACL</name>
<comment type="caution">
    <text evidence="1">The sequence shown here is derived from an EMBL/GenBank/DDBJ whole genome shotgun (WGS) entry which is preliminary data.</text>
</comment>
<organism evidence="1 2">
    <name type="scientific">Exiguobacterium indicum</name>
    <dbReference type="NCBI Taxonomy" id="296995"/>
    <lineage>
        <taxon>Bacteria</taxon>
        <taxon>Bacillati</taxon>
        <taxon>Bacillota</taxon>
        <taxon>Bacilli</taxon>
        <taxon>Bacillales</taxon>
        <taxon>Bacillales Family XII. Incertae Sedis</taxon>
        <taxon>Exiguobacterium</taxon>
    </lineage>
</organism>
<gene>
    <name evidence="1" type="ORF">SZL87_03555</name>
</gene>
<evidence type="ECO:0008006" key="3">
    <source>
        <dbReference type="Google" id="ProtNLM"/>
    </source>
</evidence>
<reference evidence="1 2" key="1">
    <citation type="submission" date="2023-12" db="EMBL/GenBank/DDBJ databases">
        <authorList>
            <person name="Easwaran N."/>
            <person name="Lazarus H.P.S."/>
        </authorList>
    </citation>
    <scope>NUCLEOTIDE SEQUENCE [LARGE SCALE GENOMIC DNA]</scope>
    <source>
        <strain evidence="1 2">VIT-2023</strain>
    </source>
</reference>
<keyword evidence="2" id="KW-1185">Reference proteome</keyword>
<evidence type="ECO:0000313" key="1">
    <source>
        <dbReference type="EMBL" id="MEI4461501.1"/>
    </source>
</evidence>